<comment type="caution">
    <text evidence="1">The sequence shown here is derived from an EMBL/GenBank/DDBJ whole genome shotgun (WGS) entry which is preliminary data.</text>
</comment>
<name>A0ABQ7AQM4_BRACR</name>
<proteinExistence type="predicted"/>
<evidence type="ECO:0008006" key="3">
    <source>
        <dbReference type="Google" id="ProtNLM"/>
    </source>
</evidence>
<reference evidence="1 2" key="1">
    <citation type="journal article" date="2020" name="BMC Genomics">
        <title>Intraspecific diversification of the crop wild relative Brassica cretica Lam. using demographic model selection.</title>
        <authorList>
            <person name="Kioukis A."/>
            <person name="Michalopoulou V.A."/>
            <person name="Briers L."/>
            <person name="Pirintsos S."/>
            <person name="Studholme D.J."/>
            <person name="Pavlidis P."/>
            <person name="Sarris P.F."/>
        </authorList>
    </citation>
    <scope>NUCLEOTIDE SEQUENCE [LARGE SCALE GENOMIC DNA]</scope>
    <source>
        <strain evidence="2">cv. PFS-1207/04</strain>
    </source>
</reference>
<dbReference type="EMBL" id="QGKV02001556">
    <property type="protein sequence ID" value="KAF3516381.1"/>
    <property type="molecule type" value="Genomic_DNA"/>
</dbReference>
<evidence type="ECO:0000313" key="2">
    <source>
        <dbReference type="Proteomes" id="UP000266723"/>
    </source>
</evidence>
<accession>A0ABQ7AQM4</accession>
<gene>
    <name evidence="1" type="ORF">DY000_02059564</name>
</gene>
<keyword evidence="2" id="KW-1185">Reference proteome</keyword>
<dbReference type="Proteomes" id="UP000266723">
    <property type="component" value="Unassembled WGS sequence"/>
</dbReference>
<organism evidence="1 2">
    <name type="scientific">Brassica cretica</name>
    <name type="common">Mustard</name>
    <dbReference type="NCBI Taxonomy" id="69181"/>
    <lineage>
        <taxon>Eukaryota</taxon>
        <taxon>Viridiplantae</taxon>
        <taxon>Streptophyta</taxon>
        <taxon>Embryophyta</taxon>
        <taxon>Tracheophyta</taxon>
        <taxon>Spermatophyta</taxon>
        <taxon>Magnoliopsida</taxon>
        <taxon>eudicotyledons</taxon>
        <taxon>Gunneridae</taxon>
        <taxon>Pentapetalae</taxon>
        <taxon>rosids</taxon>
        <taxon>malvids</taxon>
        <taxon>Brassicales</taxon>
        <taxon>Brassicaceae</taxon>
        <taxon>Brassiceae</taxon>
        <taxon>Brassica</taxon>
    </lineage>
</organism>
<protein>
    <recommendedName>
        <fullName evidence="3">Protein RFT1 homolog</fullName>
    </recommendedName>
</protein>
<sequence>MVLAVRGVFTGSEIVFSIVIVYRHGLHSGAVTALDRFIRPVTSAKIFGSDVVDRSLCLSSALASLSNLVKLIYLSAGVKVVRPSLATAIHTQQQLLNLLYSLVPCSHLSNVVMDSKMEKMDGFIFLVQSMVLCHLCQARVVVIVQKTQQVQMLDKFKV</sequence>
<evidence type="ECO:0000313" key="1">
    <source>
        <dbReference type="EMBL" id="KAF3516381.1"/>
    </source>
</evidence>